<sequence>MPDMSARTIHAHPFSILTFLYRFLFLLILPLARGFISALTGDIFSWVRGAWFDILIVALIILLAYQKWEHFQYYMDFDGIYIATGIFFRSEFYISQERISTLSVIRPFWLRPFRIALIRIDTIAGNPRRPDAAFYVWAHEADRIVSLRAAPPAVDLDGAPAEDRPHLYELVLLSLLTSNSFIGIVFIATFFSHMGQILGEELSTVLVTTFEELSRRVAFGLPPIFAGAALLLLCGWLVAFCISLLQVKNLFIRRTDNTLHISGGVLVQKEYFLRRDDVSFIDIRQSLATRLLRLYSVYINAIGFAKDKKSDIAAVIPFSTKKRTEKRLTLLFPEYRLSQRILKPNGGAIFKFIIEPLWPCLLIPSGTLAACWLLPSWVEIIRFAGFMLCLPAFWFLGVRLLDFASSGISCSDNCYTLRYSKLYYLHTVVFSYDKIALINIRQSILQRGDDKCDLVISTRAEGRMRHHIRNLDRSASLEIFHLPDFLTVMNKKRRKKV</sequence>
<feature type="transmembrane region" description="Helical" evidence="1">
    <location>
        <begin position="170"/>
        <end position="191"/>
    </location>
</feature>
<name>A0A845RKL8_9FIRM</name>
<feature type="domain" description="YdbS-like PH" evidence="2">
    <location>
        <begin position="68"/>
        <end position="127"/>
    </location>
</feature>
<feature type="transmembrane region" description="Helical" evidence="1">
    <location>
        <begin position="224"/>
        <end position="245"/>
    </location>
</feature>
<dbReference type="PANTHER" id="PTHR34473:SF2">
    <property type="entry name" value="UPF0699 TRANSMEMBRANE PROTEIN YDBT"/>
    <property type="match status" value="1"/>
</dbReference>
<evidence type="ECO:0000313" key="4">
    <source>
        <dbReference type="Proteomes" id="UP000446348"/>
    </source>
</evidence>
<organism evidence="3 4">
    <name type="scientific">Anaerotruncus colihominis</name>
    <dbReference type="NCBI Taxonomy" id="169435"/>
    <lineage>
        <taxon>Bacteria</taxon>
        <taxon>Bacillati</taxon>
        <taxon>Bacillota</taxon>
        <taxon>Clostridia</taxon>
        <taxon>Eubacteriales</taxon>
        <taxon>Oscillospiraceae</taxon>
        <taxon>Anaerotruncus</taxon>
    </lineage>
</organism>
<dbReference type="RefSeq" id="WP_160210806.1">
    <property type="nucleotide sequence ID" value="NZ_QXWZ01000033.1"/>
</dbReference>
<protein>
    <recommendedName>
        <fullName evidence="2">YdbS-like PH domain-containing protein</fullName>
    </recommendedName>
</protein>
<comment type="caution">
    <text evidence="3">The sequence shown here is derived from an EMBL/GenBank/DDBJ whole genome shotgun (WGS) entry which is preliminary data.</text>
</comment>
<keyword evidence="1" id="KW-0812">Transmembrane</keyword>
<keyword evidence="1" id="KW-1133">Transmembrane helix</keyword>
<feature type="transmembrane region" description="Helical" evidence="1">
    <location>
        <begin position="43"/>
        <end position="65"/>
    </location>
</feature>
<feature type="transmembrane region" description="Helical" evidence="1">
    <location>
        <begin position="381"/>
        <end position="401"/>
    </location>
</feature>
<proteinExistence type="predicted"/>
<dbReference type="AlphaFoldDB" id="A0A845RKL8"/>
<feature type="transmembrane region" description="Helical" evidence="1">
    <location>
        <begin position="12"/>
        <end position="31"/>
    </location>
</feature>
<reference evidence="3 4" key="1">
    <citation type="submission" date="2018-08" db="EMBL/GenBank/DDBJ databases">
        <title>Murine metabolic-syndrome-specific gut microbial biobank.</title>
        <authorList>
            <person name="Liu C."/>
        </authorList>
    </citation>
    <scope>NUCLEOTIDE SEQUENCE [LARGE SCALE GENOMIC DNA]</scope>
    <source>
        <strain evidence="3 4">X69</strain>
    </source>
</reference>
<evidence type="ECO:0000259" key="2">
    <source>
        <dbReference type="Pfam" id="PF03703"/>
    </source>
</evidence>
<accession>A0A845RKL8</accession>
<dbReference type="PANTHER" id="PTHR34473">
    <property type="entry name" value="UPF0699 TRANSMEMBRANE PROTEIN YDBS"/>
    <property type="match status" value="1"/>
</dbReference>
<evidence type="ECO:0000313" key="3">
    <source>
        <dbReference type="EMBL" id="NBI80103.1"/>
    </source>
</evidence>
<gene>
    <name evidence="3" type="ORF">D3Z39_14775</name>
</gene>
<dbReference type="OrthoDB" id="1862204at2"/>
<feature type="transmembrane region" description="Helical" evidence="1">
    <location>
        <begin position="357"/>
        <end position="375"/>
    </location>
</feature>
<dbReference type="Pfam" id="PF03703">
    <property type="entry name" value="bPH_2"/>
    <property type="match status" value="2"/>
</dbReference>
<dbReference type="Proteomes" id="UP000446348">
    <property type="component" value="Unassembled WGS sequence"/>
</dbReference>
<keyword evidence="1" id="KW-0472">Membrane</keyword>
<evidence type="ECO:0000256" key="1">
    <source>
        <dbReference type="SAM" id="Phobius"/>
    </source>
</evidence>
<dbReference type="EMBL" id="QXWZ01000033">
    <property type="protein sequence ID" value="NBI80103.1"/>
    <property type="molecule type" value="Genomic_DNA"/>
</dbReference>
<feature type="domain" description="YdbS-like PH" evidence="2">
    <location>
        <begin position="248"/>
        <end position="303"/>
    </location>
</feature>
<dbReference type="InterPro" id="IPR005182">
    <property type="entry name" value="YdbS-like_PH"/>
</dbReference>